<reference evidence="5 6" key="1">
    <citation type="journal article" date="2017" name="Int. J. Syst. Evol. Microbiol.">
        <title>Pseudokineococcus basanitobsidens sp. nov., isolated from volcanic rock.</title>
        <authorList>
            <person name="Lee D.W."/>
            <person name="Park M.Y."/>
            <person name="Kim J.J."/>
            <person name="Kim B.S."/>
        </authorList>
    </citation>
    <scope>NUCLEOTIDE SEQUENCE [LARGE SCALE GENOMIC DNA]</scope>
    <source>
        <strain evidence="5 6">DSM 103726</strain>
    </source>
</reference>
<name>A0ABU8RLE0_9ACTN</name>
<dbReference type="Proteomes" id="UP001387100">
    <property type="component" value="Unassembled WGS sequence"/>
</dbReference>
<dbReference type="SMART" id="SM00091">
    <property type="entry name" value="PAS"/>
    <property type="match status" value="1"/>
</dbReference>
<dbReference type="EMBL" id="JBBIAA010000013">
    <property type="protein sequence ID" value="MEJ5945896.1"/>
    <property type="molecule type" value="Genomic_DNA"/>
</dbReference>
<dbReference type="InterPro" id="IPR036890">
    <property type="entry name" value="HATPase_C_sf"/>
</dbReference>
<feature type="region of interest" description="Disordered" evidence="2">
    <location>
        <begin position="201"/>
        <end position="226"/>
    </location>
</feature>
<dbReference type="InterPro" id="IPR000014">
    <property type="entry name" value="PAS"/>
</dbReference>
<dbReference type="Gene3D" id="3.30.450.20">
    <property type="entry name" value="PAS domain"/>
    <property type="match status" value="1"/>
</dbReference>
<dbReference type="InterPro" id="IPR003594">
    <property type="entry name" value="HATPase_dom"/>
</dbReference>
<gene>
    <name evidence="5" type="ORF">WDZ17_11395</name>
</gene>
<evidence type="ECO:0000313" key="5">
    <source>
        <dbReference type="EMBL" id="MEJ5945896.1"/>
    </source>
</evidence>
<dbReference type="SMART" id="SM00331">
    <property type="entry name" value="PP2C_SIG"/>
    <property type="match status" value="1"/>
</dbReference>
<evidence type="ECO:0000256" key="1">
    <source>
        <dbReference type="ARBA" id="ARBA00022801"/>
    </source>
</evidence>
<feature type="domain" description="PAC" evidence="4">
    <location>
        <begin position="92"/>
        <end position="147"/>
    </location>
</feature>
<dbReference type="InterPro" id="IPR000700">
    <property type="entry name" value="PAS-assoc_C"/>
</dbReference>
<keyword evidence="1" id="KW-0378">Hydrolase</keyword>
<dbReference type="RefSeq" id="WP_339575281.1">
    <property type="nucleotide sequence ID" value="NZ_JBBIAA010000013.1"/>
</dbReference>
<evidence type="ECO:0000313" key="6">
    <source>
        <dbReference type="Proteomes" id="UP001387100"/>
    </source>
</evidence>
<keyword evidence="6" id="KW-1185">Reference proteome</keyword>
<dbReference type="SUPFAM" id="SSF81606">
    <property type="entry name" value="PP2C-like"/>
    <property type="match status" value="1"/>
</dbReference>
<dbReference type="SUPFAM" id="SSF55785">
    <property type="entry name" value="PYP-like sensor domain (PAS domain)"/>
    <property type="match status" value="1"/>
</dbReference>
<proteinExistence type="predicted"/>
<feature type="region of interest" description="Disordered" evidence="2">
    <location>
        <begin position="265"/>
        <end position="301"/>
    </location>
</feature>
<feature type="region of interest" description="Disordered" evidence="2">
    <location>
        <begin position="708"/>
        <end position="728"/>
    </location>
</feature>
<dbReference type="SUPFAM" id="SSF55874">
    <property type="entry name" value="ATPase domain of HSP90 chaperone/DNA topoisomerase II/histidine kinase"/>
    <property type="match status" value="1"/>
</dbReference>
<dbReference type="InterPro" id="IPR013656">
    <property type="entry name" value="PAS_4"/>
</dbReference>
<dbReference type="PROSITE" id="PS50113">
    <property type="entry name" value="PAC"/>
    <property type="match status" value="1"/>
</dbReference>
<dbReference type="CDD" id="cd00130">
    <property type="entry name" value="PAS"/>
    <property type="match status" value="1"/>
</dbReference>
<dbReference type="PANTHER" id="PTHR43156">
    <property type="entry name" value="STAGE II SPORULATION PROTEIN E-RELATED"/>
    <property type="match status" value="1"/>
</dbReference>
<comment type="caution">
    <text evidence="5">The sequence shown here is derived from an EMBL/GenBank/DDBJ whole genome shotgun (WGS) entry which is preliminary data.</text>
</comment>
<dbReference type="InterPro" id="IPR036457">
    <property type="entry name" value="PPM-type-like_dom_sf"/>
</dbReference>
<dbReference type="PANTHER" id="PTHR43156:SF2">
    <property type="entry name" value="STAGE II SPORULATION PROTEIN E"/>
    <property type="match status" value="1"/>
</dbReference>
<sequence>MVNPVPGCEAEGGEPQGGGAAAAAVAAAGADVPVLVSDPTQAGDPVVWVNAALARATGRAPEEVLGRSWSSLLSEEDAPDALAELGRRLAARETGRAVVRGVRRDGRAAWDELVVTPVPDGRGQTRHHVGVLLDVTARVQAERAGETARARLAVLDDVAGALAVLEPTAAAGRLVDVLVRSVPWAAVVLARGDLHLAAASSGAAPATGPDHPGRPRRPALPLPALPLPALPMPTALPPAGSGEHADPLVGLLLGRRRDPVGVVLRAPRAGPEEGPEEGREEGPEEGREEGPEDDAEDDAAPSTVSGWLADVLVAAGVGSDAAGAGAALAVPVAGGDAVLGLLVLGDPAPTEGPSGGAGTVDAPGLDHGLAVEVARRLGLALDVAGGHEQQRLLVETLQRAMLPELPSVPGLDVWSHHLPGPGPDDGLARVGGDWFDVLQPGGQGSGVVGVVVGDVVGHDVEAAAAMGQLRSVVRASAHGQEEPGTVLARVDQLVTGMRVRRAANLVYARLEDLGDGTWEMAWSRAGHLPPVLVQAGRARLLEGGAGVLVGVGDRPRPTGLVELGPGDAVVLCTDGLLGRRTRPPQEGLAALLAACTEVAGTDAAGTGEHLLEVLGDAPEDDLALLVVRVPGGVPRPGPRRRRWQLPGEASSVARARRRAAAVGALWGLPSTAQAELVVSELVANAVLHGWGTVGLRLAHDDEGLLVEVDDSNPAPPGADPGRREEPGGYGLHVVQRLSQWGWRHGPTGKTVWARLPDAG</sequence>
<dbReference type="Gene3D" id="3.60.40.10">
    <property type="entry name" value="PPM-type phosphatase domain"/>
    <property type="match status" value="1"/>
</dbReference>
<evidence type="ECO:0000256" key="2">
    <source>
        <dbReference type="SAM" id="MobiDB-lite"/>
    </source>
</evidence>
<feature type="domain" description="PAS" evidence="3">
    <location>
        <begin position="33"/>
        <end position="92"/>
    </location>
</feature>
<feature type="compositionally biased region" description="Acidic residues" evidence="2">
    <location>
        <begin position="290"/>
        <end position="299"/>
    </location>
</feature>
<dbReference type="Pfam" id="PF08448">
    <property type="entry name" value="PAS_4"/>
    <property type="match status" value="1"/>
</dbReference>
<evidence type="ECO:0000259" key="4">
    <source>
        <dbReference type="PROSITE" id="PS50113"/>
    </source>
</evidence>
<dbReference type="InterPro" id="IPR035965">
    <property type="entry name" value="PAS-like_dom_sf"/>
</dbReference>
<dbReference type="InterPro" id="IPR052016">
    <property type="entry name" value="Bact_Sigma-Reg"/>
</dbReference>
<protein>
    <submittedName>
        <fullName evidence="5">SpoIIE family protein phosphatase</fullName>
    </submittedName>
</protein>
<dbReference type="PROSITE" id="PS50112">
    <property type="entry name" value="PAS"/>
    <property type="match status" value="1"/>
</dbReference>
<evidence type="ECO:0000259" key="3">
    <source>
        <dbReference type="PROSITE" id="PS50112"/>
    </source>
</evidence>
<dbReference type="Pfam" id="PF13581">
    <property type="entry name" value="HATPase_c_2"/>
    <property type="match status" value="1"/>
</dbReference>
<dbReference type="InterPro" id="IPR001932">
    <property type="entry name" value="PPM-type_phosphatase-like_dom"/>
</dbReference>
<dbReference type="NCBIfam" id="TIGR00229">
    <property type="entry name" value="sensory_box"/>
    <property type="match status" value="1"/>
</dbReference>
<dbReference type="Gene3D" id="3.30.565.10">
    <property type="entry name" value="Histidine kinase-like ATPase, C-terminal domain"/>
    <property type="match status" value="1"/>
</dbReference>
<accession>A0ABU8RLE0</accession>
<dbReference type="Pfam" id="PF07228">
    <property type="entry name" value="SpoIIE"/>
    <property type="match status" value="1"/>
</dbReference>
<dbReference type="CDD" id="cd16936">
    <property type="entry name" value="HATPase_RsbW-like"/>
    <property type="match status" value="1"/>
</dbReference>
<organism evidence="5 6">
    <name type="scientific">Pseudokineococcus basanitobsidens</name>
    <dbReference type="NCBI Taxonomy" id="1926649"/>
    <lineage>
        <taxon>Bacteria</taxon>
        <taxon>Bacillati</taxon>
        <taxon>Actinomycetota</taxon>
        <taxon>Actinomycetes</taxon>
        <taxon>Kineosporiales</taxon>
        <taxon>Kineosporiaceae</taxon>
        <taxon>Pseudokineococcus</taxon>
    </lineage>
</organism>
<feature type="compositionally biased region" description="Basic and acidic residues" evidence="2">
    <location>
        <begin position="276"/>
        <end position="289"/>
    </location>
</feature>